<evidence type="ECO:0000256" key="2">
    <source>
        <dbReference type="SAM" id="Phobius"/>
    </source>
</evidence>
<comment type="caution">
    <text evidence="3">The sequence shown here is derived from an EMBL/GenBank/DDBJ whole genome shotgun (WGS) entry which is preliminary data.</text>
</comment>
<keyword evidence="2" id="KW-0472">Membrane</keyword>
<keyword evidence="2" id="KW-1133">Transmembrane helix</keyword>
<sequence length="95" mass="10102">MLRSDDEEEGGGGGGGGVIQDDGEKESCAGIEIVVSGVLPAAKLIWSVSWSVVCYLTLCIASCIASAVKGKCCRYFAFQHYRSGKESNQLETESY</sequence>
<organism evidence="3 4">
    <name type="scientific">Trichinella nelsoni</name>
    <dbReference type="NCBI Taxonomy" id="6336"/>
    <lineage>
        <taxon>Eukaryota</taxon>
        <taxon>Metazoa</taxon>
        <taxon>Ecdysozoa</taxon>
        <taxon>Nematoda</taxon>
        <taxon>Enoplea</taxon>
        <taxon>Dorylaimia</taxon>
        <taxon>Trichinellida</taxon>
        <taxon>Trichinellidae</taxon>
        <taxon>Trichinella</taxon>
    </lineage>
</organism>
<protein>
    <recommendedName>
        <fullName evidence="5">Transmembrane protein</fullName>
    </recommendedName>
</protein>
<reference evidence="3 4" key="1">
    <citation type="submission" date="2015-01" db="EMBL/GenBank/DDBJ databases">
        <title>Evolution of Trichinella species and genotypes.</title>
        <authorList>
            <person name="Korhonen P.K."/>
            <person name="Edoardo P."/>
            <person name="Giuseppe L.R."/>
            <person name="Gasser R.B."/>
        </authorList>
    </citation>
    <scope>NUCLEOTIDE SEQUENCE [LARGE SCALE GENOMIC DNA]</scope>
    <source>
        <strain evidence="3">ISS37</strain>
    </source>
</reference>
<dbReference type="EMBL" id="JYDL01000138">
    <property type="protein sequence ID" value="KRX15202.1"/>
    <property type="molecule type" value="Genomic_DNA"/>
</dbReference>
<keyword evidence="2" id="KW-0812">Transmembrane</keyword>
<evidence type="ECO:0000313" key="4">
    <source>
        <dbReference type="Proteomes" id="UP000054630"/>
    </source>
</evidence>
<feature type="transmembrane region" description="Helical" evidence="2">
    <location>
        <begin position="44"/>
        <end position="68"/>
    </location>
</feature>
<name>A0A0V0RL99_9BILA</name>
<feature type="region of interest" description="Disordered" evidence="1">
    <location>
        <begin position="1"/>
        <end position="23"/>
    </location>
</feature>
<feature type="compositionally biased region" description="Acidic residues" evidence="1">
    <location>
        <begin position="1"/>
        <end position="10"/>
    </location>
</feature>
<gene>
    <name evidence="3" type="ORF">T07_8573</name>
</gene>
<dbReference type="AlphaFoldDB" id="A0A0V0RL99"/>
<accession>A0A0V0RL99</accession>
<dbReference type="Proteomes" id="UP000054630">
    <property type="component" value="Unassembled WGS sequence"/>
</dbReference>
<proteinExistence type="predicted"/>
<evidence type="ECO:0000256" key="1">
    <source>
        <dbReference type="SAM" id="MobiDB-lite"/>
    </source>
</evidence>
<evidence type="ECO:0008006" key="5">
    <source>
        <dbReference type="Google" id="ProtNLM"/>
    </source>
</evidence>
<keyword evidence="4" id="KW-1185">Reference proteome</keyword>
<evidence type="ECO:0000313" key="3">
    <source>
        <dbReference type="EMBL" id="KRX15202.1"/>
    </source>
</evidence>